<reference evidence="3 4" key="1">
    <citation type="journal article" date="2021" name="Sci. Rep.">
        <title>Genome sequencing of the multicellular alga Astrephomene provides insights into convergent evolution of germ-soma differentiation.</title>
        <authorList>
            <person name="Yamashita S."/>
            <person name="Yamamoto K."/>
            <person name="Matsuzaki R."/>
            <person name="Suzuki S."/>
            <person name="Yamaguchi H."/>
            <person name="Hirooka S."/>
            <person name="Minakuchi Y."/>
            <person name="Miyagishima S."/>
            <person name="Kawachi M."/>
            <person name="Toyoda A."/>
            <person name="Nozaki H."/>
        </authorList>
    </citation>
    <scope>NUCLEOTIDE SEQUENCE [LARGE SCALE GENOMIC DNA]</scope>
    <source>
        <strain evidence="3 4">NIES-4017</strain>
    </source>
</reference>
<keyword evidence="2" id="KW-0732">Signal</keyword>
<dbReference type="EMBL" id="BMAR01000056">
    <property type="protein sequence ID" value="GFR51937.1"/>
    <property type="molecule type" value="Genomic_DNA"/>
</dbReference>
<dbReference type="Proteomes" id="UP001054857">
    <property type="component" value="Unassembled WGS sequence"/>
</dbReference>
<protein>
    <submittedName>
        <fullName evidence="3">Uncharacterized protein</fullName>
    </submittedName>
</protein>
<keyword evidence="4" id="KW-1185">Reference proteome</keyword>
<sequence>MTVSNAPAVALLVGLLALLATPSQAKKKPSPPPPDLMPPPTEFSFPPPIDLLALPPPADVEEFPPCRSPLCQESPMGPGASMPDFEQPDVAREPPEAPPEQPLNLAHAPNMPTVVSWPPTMPEAPSPPKAQGSPNPVPSSPPLWPYFTDPAVAPPPRVYGPTYGMYPPQDQSYSYPPPPPYGGYYGGSGYYGGNAARAAVEAYSVPVSFRRLLRQ</sequence>
<proteinExistence type="predicted"/>
<comment type="caution">
    <text evidence="3">The sequence shown here is derived from an EMBL/GenBank/DDBJ whole genome shotgun (WGS) entry which is preliminary data.</text>
</comment>
<dbReference type="AlphaFoldDB" id="A0AAD3HT60"/>
<organism evidence="3 4">
    <name type="scientific">Astrephomene gubernaculifera</name>
    <dbReference type="NCBI Taxonomy" id="47775"/>
    <lineage>
        <taxon>Eukaryota</taxon>
        <taxon>Viridiplantae</taxon>
        <taxon>Chlorophyta</taxon>
        <taxon>core chlorophytes</taxon>
        <taxon>Chlorophyceae</taxon>
        <taxon>CS clade</taxon>
        <taxon>Chlamydomonadales</taxon>
        <taxon>Astrephomenaceae</taxon>
        <taxon>Astrephomene</taxon>
    </lineage>
</organism>
<evidence type="ECO:0000313" key="3">
    <source>
        <dbReference type="EMBL" id="GFR51937.1"/>
    </source>
</evidence>
<evidence type="ECO:0000256" key="1">
    <source>
        <dbReference type="SAM" id="MobiDB-lite"/>
    </source>
</evidence>
<feature type="signal peptide" evidence="2">
    <location>
        <begin position="1"/>
        <end position="25"/>
    </location>
</feature>
<evidence type="ECO:0000313" key="4">
    <source>
        <dbReference type="Proteomes" id="UP001054857"/>
    </source>
</evidence>
<accession>A0AAD3HT60</accession>
<feature type="compositionally biased region" description="Pro residues" evidence="1">
    <location>
        <begin position="119"/>
        <end position="128"/>
    </location>
</feature>
<evidence type="ECO:0000256" key="2">
    <source>
        <dbReference type="SAM" id="SignalP"/>
    </source>
</evidence>
<feature type="chain" id="PRO_5042021549" evidence="2">
    <location>
        <begin position="26"/>
        <end position="215"/>
    </location>
</feature>
<gene>
    <name evidence="3" type="ORF">Agub_g14458</name>
</gene>
<feature type="compositionally biased region" description="Pro residues" evidence="1">
    <location>
        <begin position="135"/>
        <end position="144"/>
    </location>
</feature>
<feature type="region of interest" description="Disordered" evidence="1">
    <location>
        <begin position="22"/>
        <end position="146"/>
    </location>
</feature>
<feature type="compositionally biased region" description="Pro residues" evidence="1">
    <location>
        <begin position="30"/>
        <end position="58"/>
    </location>
</feature>
<name>A0AAD3HT60_9CHLO</name>